<evidence type="ECO:0000256" key="3">
    <source>
        <dbReference type="ARBA" id="ARBA00022827"/>
    </source>
</evidence>
<dbReference type="STRING" id="1068978.AMETH_3344"/>
<dbReference type="PANTHER" id="PTHR42877">
    <property type="entry name" value="L-ORNITHINE N(5)-MONOOXYGENASE-RELATED"/>
    <property type="match status" value="1"/>
</dbReference>
<sequence>MARTTAHRPPSVVIIGAGFGGLAVATELVRAGFRDFTILERADEIGGVWRENTYPGAGCDIPSPLYSFSHRPNPDWPMRFSLQADIKGYLEEVAREYGVTDRIRFGTGVAGAEFDEATGRWRVRTEAGEVIEAGVLVPAVGQLSQPAMPDLPGRESFRGRAFHSAAWDHDADLTGKRVAVIGTGASAIQFVPKLQQIAAHVTVFQRSAPWIVPKNDIAYQPWHRAMFRRLPVTQKIERFRIWLICEFLSLGLVDLPVVRRYLERLASRHLESQVPDPELRAKLTPDYEPGCKRALFSNEYYPALTRPNVTVETEKIVEIVPEGVRTADGVVHEADVLVYGTGFRATDFLVPMTVRGRGGAELADTWRDGAWAYLGITVPQFPNLFLVYGPNTNLGGNSIVYMLESQARYIVQAVRALASRPGVALDVKPEVAARFDTVLQRKLGRSVWTRCSSWYRNEAGRIVNNWPGTVTQYRLKTRTLDLNDYRAIAAGGDGA</sequence>
<keyword evidence="2" id="KW-0285">Flavoprotein</keyword>
<dbReference type="GO" id="GO:0004499">
    <property type="term" value="F:N,N-dimethylaniline monooxygenase activity"/>
    <property type="evidence" value="ECO:0007669"/>
    <property type="project" value="InterPro"/>
</dbReference>
<organism evidence="5 6">
    <name type="scientific">Amycolatopsis methanolica 239</name>
    <dbReference type="NCBI Taxonomy" id="1068978"/>
    <lineage>
        <taxon>Bacteria</taxon>
        <taxon>Bacillati</taxon>
        <taxon>Actinomycetota</taxon>
        <taxon>Actinomycetes</taxon>
        <taxon>Pseudonocardiales</taxon>
        <taxon>Pseudonocardiaceae</taxon>
        <taxon>Amycolatopsis</taxon>
        <taxon>Amycolatopsis methanolica group</taxon>
    </lineage>
</organism>
<dbReference type="PRINTS" id="PR00411">
    <property type="entry name" value="PNDRDTASEI"/>
</dbReference>
<dbReference type="Proteomes" id="UP000062973">
    <property type="component" value="Chromosome"/>
</dbReference>
<dbReference type="PATRIC" id="fig|1068978.7.peg.3574"/>
<dbReference type="EMBL" id="CP009110">
    <property type="protein sequence ID" value="AIJ23436.1"/>
    <property type="molecule type" value="Genomic_DNA"/>
</dbReference>
<evidence type="ECO:0000256" key="1">
    <source>
        <dbReference type="ARBA" id="ARBA00010139"/>
    </source>
</evidence>
<keyword evidence="6" id="KW-1185">Reference proteome</keyword>
<dbReference type="PANTHER" id="PTHR42877:SF4">
    <property type="entry name" value="FAD_NAD(P)-BINDING DOMAIN-CONTAINING PROTEIN-RELATED"/>
    <property type="match status" value="1"/>
</dbReference>
<reference evidence="5 6" key="1">
    <citation type="submission" date="2014-07" db="EMBL/GenBank/DDBJ databases">
        <title>Whole Genome Sequence of the Amycolatopsis methanolica 239.</title>
        <authorList>
            <person name="Tang B."/>
        </authorList>
    </citation>
    <scope>NUCLEOTIDE SEQUENCE [LARGE SCALE GENOMIC DNA]</scope>
    <source>
        <strain evidence="5 6">239</strain>
    </source>
</reference>
<accession>A0A076MWI8</accession>
<dbReference type="InterPro" id="IPR036188">
    <property type="entry name" value="FAD/NAD-bd_sf"/>
</dbReference>
<dbReference type="InterPro" id="IPR051209">
    <property type="entry name" value="FAD-bind_Monooxygenase_sf"/>
</dbReference>
<name>A0A076MWI8_AMYME</name>
<dbReference type="KEGG" id="amq:AMETH_3344"/>
<dbReference type="InterPro" id="IPR020946">
    <property type="entry name" value="Flavin_mOase-like"/>
</dbReference>
<dbReference type="OrthoDB" id="5168853at2"/>
<dbReference type="AlphaFoldDB" id="A0A076MWI8"/>
<keyword evidence="5" id="KW-0503">Monooxygenase</keyword>
<dbReference type="GO" id="GO:0050661">
    <property type="term" value="F:NADP binding"/>
    <property type="evidence" value="ECO:0007669"/>
    <property type="project" value="InterPro"/>
</dbReference>
<dbReference type="Pfam" id="PF00743">
    <property type="entry name" value="FMO-like"/>
    <property type="match status" value="1"/>
</dbReference>
<dbReference type="eggNOG" id="COG2072">
    <property type="taxonomic scope" value="Bacteria"/>
</dbReference>
<keyword evidence="4" id="KW-0560">Oxidoreductase</keyword>
<evidence type="ECO:0000313" key="6">
    <source>
        <dbReference type="Proteomes" id="UP000062973"/>
    </source>
</evidence>
<proteinExistence type="inferred from homology"/>
<evidence type="ECO:0000256" key="2">
    <source>
        <dbReference type="ARBA" id="ARBA00022630"/>
    </source>
</evidence>
<dbReference type="SUPFAM" id="SSF51905">
    <property type="entry name" value="FAD/NAD(P)-binding domain"/>
    <property type="match status" value="1"/>
</dbReference>
<comment type="similarity">
    <text evidence="1">Belongs to the FAD-binding monooxygenase family.</text>
</comment>
<evidence type="ECO:0000313" key="5">
    <source>
        <dbReference type="EMBL" id="AIJ23436.1"/>
    </source>
</evidence>
<gene>
    <name evidence="5" type="ORF">AMETH_3344</name>
</gene>
<protein>
    <submittedName>
        <fullName evidence="5">Putative monooxygenase</fullName>
    </submittedName>
</protein>
<dbReference type="GO" id="GO:0050660">
    <property type="term" value="F:flavin adenine dinucleotide binding"/>
    <property type="evidence" value="ECO:0007669"/>
    <property type="project" value="InterPro"/>
</dbReference>
<dbReference type="Gene3D" id="3.50.50.60">
    <property type="entry name" value="FAD/NAD(P)-binding domain"/>
    <property type="match status" value="2"/>
</dbReference>
<dbReference type="HOGENOM" id="CLU_006937_7_1_11"/>
<dbReference type="RefSeq" id="WP_017982270.1">
    <property type="nucleotide sequence ID" value="NZ_AQUL01000001.1"/>
</dbReference>
<keyword evidence="3" id="KW-0274">FAD</keyword>
<evidence type="ECO:0000256" key="4">
    <source>
        <dbReference type="ARBA" id="ARBA00023002"/>
    </source>
</evidence>